<dbReference type="Proteomes" id="UP000532440">
    <property type="component" value="Unassembled WGS sequence"/>
</dbReference>
<name>A0A7W8HKG0_9BURK</name>
<evidence type="ECO:0000313" key="3">
    <source>
        <dbReference type="Proteomes" id="UP000532440"/>
    </source>
</evidence>
<dbReference type="CDD" id="cd01297">
    <property type="entry name" value="D-aminoacylase"/>
    <property type="match status" value="1"/>
</dbReference>
<keyword evidence="3" id="KW-1185">Reference proteome</keyword>
<dbReference type="InterPro" id="IPR050378">
    <property type="entry name" value="Metallo-dep_Hydrolases_sf"/>
</dbReference>
<dbReference type="Pfam" id="PF07969">
    <property type="entry name" value="Amidohydro_3"/>
    <property type="match status" value="1"/>
</dbReference>
<dbReference type="GO" id="GO:0005829">
    <property type="term" value="C:cytosol"/>
    <property type="evidence" value="ECO:0007669"/>
    <property type="project" value="TreeGrafter"/>
</dbReference>
<dbReference type="PANTHER" id="PTHR11647">
    <property type="entry name" value="HYDRANTOINASE/DIHYDROPYRIMIDINASE FAMILY MEMBER"/>
    <property type="match status" value="1"/>
</dbReference>
<comment type="caution">
    <text evidence="2">The sequence shown here is derived from an EMBL/GenBank/DDBJ whole genome shotgun (WGS) entry which is preliminary data.</text>
</comment>
<feature type="domain" description="Amidohydrolase 3" evidence="1">
    <location>
        <begin position="45"/>
        <end position="551"/>
    </location>
</feature>
<accession>A0A7W8HKG0</accession>
<dbReference type="Gene3D" id="3.20.20.140">
    <property type="entry name" value="Metal-dependent hydrolases"/>
    <property type="match status" value="2"/>
</dbReference>
<dbReference type="InterPro" id="IPR013108">
    <property type="entry name" value="Amidohydro_3"/>
</dbReference>
<dbReference type="RefSeq" id="WP_183970550.1">
    <property type="nucleotide sequence ID" value="NZ_BAABEW010000013.1"/>
</dbReference>
<gene>
    <name evidence="2" type="ORF">HNQ70_003711</name>
</gene>
<reference evidence="2 3" key="1">
    <citation type="submission" date="2020-08" db="EMBL/GenBank/DDBJ databases">
        <title>Genomic Encyclopedia of Type Strains, Phase IV (KMG-IV): sequencing the most valuable type-strain genomes for metagenomic binning, comparative biology and taxonomic classification.</title>
        <authorList>
            <person name="Goeker M."/>
        </authorList>
    </citation>
    <scope>NUCLEOTIDE SEQUENCE [LARGE SCALE GENOMIC DNA]</scope>
    <source>
        <strain evidence="2 3">DSM 29781</strain>
    </source>
</reference>
<dbReference type="SUPFAM" id="SSF51338">
    <property type="entry name" value="Composite domain of metallo-dependent hydrolases"/>
    <property type="match status" value="1"/>
</dbReference>
<evidence type="ECO:0000313" key="2">
    <source>
        <dbReference type="EMBL" id="MBB5273680.1"/>
    </source>
</evidence>
<dbReference type="InterPro" id="IPR032466">
    <property type="entry name" value="Metal_Hydrolase"/>
</dbReference>
<proteinExistence type="predicted"/>
<organism evidence="2 3">
    <name type="scientific">Quisquiliibacterium transsilvanicum</name>
    <dbReference type="NCBI Taxonomy" id="1549638"/>
    <lineage>
        <taxon>Bacteria</taxon>
        <taxon>Pseudomonadati</taxon>
        <taxon>Pseudomonadota</taxon>
        <taxon>Betaproteobacteria</taxon>
        <taxon>Burkholderiales</taxon>
        <taxon>Burkholderiaceae</taxon>
        <taxon>Quisquiliibacterium</taxon>
    </lineage>
</organism>
<dbReference type="AlphaFoldDB" id="A0A7W8HKG0"/>
<evidence type="ECO:0000259" key="1">
    <source>
        <dbReference type="Pfam" id="PF07969"/>
    </source>
</evidence>
<dbReference type="EMBL" id="JACHGB010000008">
    <property type="protein sequence ID" value="MBB5273680.1"/>
    <property type="molecule type" value="Genomic_DNA"/>
</dbReference>
<dbReference type="InterPro" id="IPR011059">
    <property type="entry name" value="Metal-dep_hydrolase_composite"/>
</dbReference>
<dbReference type="Gene3D" id="2.30.40.10">
    <property type="entry name" value="Urease, subunit C, domain 1"/>
    <property type="match status" value="1"/>
</dbReference>
<dbReference type="GO" id="GO:0016812">
    <property type="term" value="F:hydrolase activity, acting on carbon-nitrogen (but not peptide) bonds, in cyclic amides"/>
    <property type="evidence" value="ECO:0007669"/>
    <property type="project" value="TreeGrafter"/>
</dbReference>
<protein>
    <submittedName>
        <fullName evidence="2">N-acyl-D-aspartate/D-glutamate deacylase</fullName>
    </submittedName>
</protein>
<dbReference type="SUPFAM" id="SSF51556">
    <property type="entry name" value="Metallo-dependent hydrolases"/>
    <property type="match status" value="1"/>
</dbReference>
<sequence>MGTVDLVIRGGTLYDGTGAAPYQADIAIADGRIVEVGEVRARGREEIDARGLMVTPGWVDIHTHYDGQVTWDSRLSPSSNLGATTVLAGNCGVGFAPARPADHDTLIRLMEGVEDIPGAALHEGLSWQWESFPEYMDAIERLPHDIDVAVQLPHGALRVYVMGERGANRAPATADEIERMRALTAEAIRAGALGFSTTRTMIHRTADGDLTPTVRAAADEMIGIASGLRDAGSGVLQVASDFADMDQEFELLCELTRVSGQPLCFSLVQVDRVPDNWKALLDRLDRAAAAGVNIKAQVASRPVGLMLGLQGSAHPFISRPSYQAIMDRPLEERVAIMRDPAFRAQLIAENPEKGHPFINSLADAQHKMFELGDPPNYEPDPKDSIGAKALALGVNPDELVYDALLADEGRAFLYFPMQNYAAGDLEVVRAMLENPNTLSALSDGGAHVGAICDVSMPTSMLTHWCRDRTRGPRLDLVQAIKGQTHDTARAVGLADRGVLAPGYLADVNVIDFERLRLTAPRMVYDLPTGARRLMQEAEGYVATIKTGQVIYRNGQPTGALPGRLVRGRQAGPKQAVAAEPALA</sequence>
<dbReference type="PANTHER" id="PTHR11647:SF1">
    <property type="entry name" value="COLLAPSIN RESPONSE MEDIATOR PROTEIN"/>
    <property type="match status" value="1"/>
</dbReference>